<dbReference type="EMBL" id="CADIKF010000063">
    <property type="protein sequence ID" value="CAB3769490.1"/>
    <property type="molecule type" value="Genomic_DNA"/>
</dbReference>
<dbReference type="InterPro" id="IPR013393">
    <property type="entry name" value="T3SS_HrpB4"/>
</dbReference>
<keyword evidence="2" id="KW-1185">Reference proteome</keyword>
<evidence type="ECO:0000313" key="2">
    <source>
        <dbReference type="Proteomes" id="UP000494329"/>
    </source>
</evidence>
<sequence>MSDHDNEQCGTGADDAAELAARLTGYRRRRQTLFDWMHPQRLAGFPFAAPARGCGSTHAAALADAFLDDAGWPMPPWHAFDVPGAALLRLPVRECLAAFRLRALLEHTDDVRSWIDRPRRTLLCDWVGVHGARVLLTRPRDLDSGVPAGAPRAAPPGPASADALAWRGLRLFERECGWPPGGPLALAQFALPEEQADDANAALDDAHAVDGETAGLSIVSQLSDLFPEHL</sequence>
<proteinExistence type="predicted"/>
<dbReference type="Pfam" id="PF09502">
    <property type="entry name" value="HrpB4"/>
    <property type="match status" value="1"/>
</dbReference>
<dbReference type="Proteomes" id="UP000494329">
    <property type="component" value="Unassembled WGS sequence"/>
</dbReference>
<dbReference type="AlphaFoldDB" id="A0A6J5ESG4"/>
<protein>
    <submittedName>
        <fullName evidence="1">Uncharacterized protein</fullName>
    </submittedName>
</protein>
<gene>
    <name evidence="1" type="ORF">LMG29739_05562</name>
</gene>
<accession>A0A6J5ESG4</accession>
<name>A0A6J5ESG4_9BURK</name>
<reference evidence="1 2" key="1">
    <citation type="submission" date="2020-04" db="EMBL/GenBank/DDBJ databases">
        <authorList>
            <person name="De Canck E."/>
        </authorList>
    </citation>
    <scope>NUCLEOTIDE SEQUENCE [LARGE SCALE GENOMIC DNA]</scope>
    <source>
        <strain evidence="1 2">LMG 29739</strain>
    </source>
</reference>
<organism evidence="1 2">
    <name type="scientific">Paraburkholderia solisilvae</name>
    <dbReference type="NCBI Taxonomy" id="624376"/>
    <lineage>
        <taxon>Bacteria</taxon>
        <taxon>Pseudomonadati</taxon>
        <taxon>Pseudomonadota</taxon>
        <taxon>Betaproteobacteria</taxon>
        <taxon>Burkholderiales</taxon>
        <taxon>Burkholderiaceae</taxon>
        <taxon>Paraburkholderia</taxon>
    </lineage>
</organism>
<evidence type="ECO:0000313" key="1">
    <source>
        <dbReference type="EMBL" id="CAB3769490.1"/>
    </source>
</evidence>
<dbReference type="RefSeq" id="WP_175114696.1">
    <property type="nucleotide sequence ID" value="NZ_CADIKF010000063.1"/>
</dbReference>